<sequence>MKSFQKDNDRPLKRQRIRAQVQIALCVATLAMSGCSAVGSAQEPAKSISPAGMPATVESHQNVQKEASEQVKSMDVSASKASGSTSKSDQTNSKSRPKGTARKVPDQWKKVDDGRKVGVDARMAKVQPKLAKPVGLDEPVAAGPEAEMKISRISEIKGEANGIGEIGGIATRVEIKITNLGDTGLDLTRGQIRLYYGEDVIPATTLNDSRAQVLPSRLEPRKTTEAIYIFAAPPMNTDDVLIEFETGSTEEVQLLIGEVNP</sequence>
<name>A0ABV9MIN8_9MICC</name>
<evidence type="ECO:0000256" key="1">
    <source>
        <dbReference type="SAM" id="MobiDB-lite"/>
    </source>
</evidence>
<evidence type="ECO:0000313" key="2">
    <source>
        <dbReference type="EMBL" id="MFC4715711.1"/>
    </source>
</evidence>
<gene>
    <name evidence="2" type="ORF">ACFO7V_06115</name>
</gene>
<evidence type="ECO:0000313" key="3">
    <source>
        <dbReference type="Proteomes" id="UP001595884"/>
    </source>
</evidence>
<feature type="compositionally biased region" description="Low complexity" evidence="1">
    <location>
        <begin position="77"/>
        <end position="88"/>
    </location>
</feature>
<evidence type="ECO:0008006" key="4">
    <source>
        <dbReference type="Google" id="ProtNLM"/>
    </source>
</evidence>
<dbReference type="PROSITE" id="PS51257">
    <property type="entry name" value="PROKAR_LIPOPROTEIN"/>
    <property type="match status" value="1"/>
</dbReference>
<reference evidence="3" key="1">
    <citation type="journal article" date="2019" name="Int. J. Syst. Evol. Microbiol.">
        <title>The Global Catalogue of Microorganisms (GCM) 10K type strain sequencing project: providing services to taxonomists for standard genome sequencing and annotation.</title>
        <authorList>
            <consortium name="The Broad Institute Genomics Platform"/>
            <consortium name="The Broad Institute Genome Sequencing Center for Infectious Disease"/>
            <person name="Wu L."/>
            <person name="Ma J."/>
        </authorList>
    </citation>
    <scope>NUCLEOTIDE SEQUENCE [LARGE SCALE GENOMIC DNA]</scope>
    <source>
        <strain evidence="3">CGMCC 1.12849</strain>
    </source>
</reference>
<dbReference type="EMBL" id="JBHSHE010000022">
    <property type="protein sequence ID" value="MFC4715711.1"/>
    <property type="molecule type" value="Genomic_DNA"/>
</dbReference>
<accession>A0ABV9MIN8</accession>
<feature type="region of interest" description="Disordered" evidence="1">
    <location>
        <begin position="37"/>
        <end position="111"/>
    </location>
</feature>
<comment type="caution">
    <text evidence="2">The sequence shown here is derived from an EMBL/GenBank/DDBJ whole genome shotgun (WGS) entry which is preliminary data.</text>
</comment>
<proteinExistence type="predicted"/>
<keyword evidence="3" id="KW-1185">Reference proteome</keyword>
<organism evidence="2 3">
    <name type="scientific">Glutamicibacter bergerei</name>
    <dbReference type="NCBI Taxonomy" id="256702"/>
    <lineage>
        <taxon>Bacteria</taxon>
        <taxon>Bacillati</taxon>
        <taxon>Actinomycetota</taxon>
        <taxon>Actinomycetes</taxon>
        <taxon>Micrococcales</taxon>
        <taxon>Micrococcaceae</taxon>
        <taxon>Glutamicibacter</taxon>
    </lineage>
</organism>
<dbReference type="Proteomes" id="UP001595884">
    <property type="component" value="Unassembled WGS sequence"/>
</dbReference>
<protein>
    <recommendedName>
        <fullName evidence="4">DUF4352 domain-containing protein</fullName>
    </recommendedName>
</protein>